<organism evidence="2 3">
    <name type="scientific">Natronincola ferrireducens</name>
    <dbReference type="NCBI Taxonomy" id="393762"/>
    <lineage>
        <taxon>Bacteria</taxon>
        <taxon>Bacillati</taxon>
        <taxon>Bacillota</taxon>
        <taxon>Clostridia</taxon>
        <taxon>Peptostreptococcales</taxon>
        <taxon>Natronincolaceae</taxon>
        <taxon>Natronincola</taxon>
    </lineage>
</organism>
<proteinExistence type="predicted"/>
<dbReference type="Pfam" id="PF10646">
    <property type="entry name" value="Germane"/>
    <property type="match status" value="2"/>
</dbReference>
<dbReference type="EMBL" id="FNFP01000008">
    <property type="protein sequence ID" value="SDL09937.1"/>
    <property type="molecule type" value="Genomic_DNA"/>
</dbReference>
<gene>
    <name evidence="2" type="ORF">SAMN05660472_02604</name>
</gene>
<keyword evidence="3" id="KW-1185">Reference proteome</keyword>
<dbReference type="Proteomes" id="UP000198718">
    <property type="component" value="Unassembled WGS sequence"/>
</dbReference>
<protein>
    <submittedName>
        <fullName evidence="2">Sporulation and spore germination</fullName>
    </submittedName>
</protein>
<feature type="domain" description="GerMN" evidence="1">
    <location>
        <begin position="327"/>
        <end position="421"/>
    </location>
</feature>
<accession>A0A1G9HAK6</accession>
<name>A0A1G9HAK6_9FIRM</name>
<dbReference type="InterPro" id="IPR019606">
    <property type="entry name" value="GerMN"/>
</dbReference>
<dbReference type="AlphaFoldDB" id="A0A1G9HAK6"/>
<evidence type="ECO:0000259" key="1">
    <source>
        <dbReference type="SMART" id="SM00909"/>
    </source>
</evidence>
<reference evidence="2 3" key="1">
    <citation type="submission" date="2016-10" db="EMBL/GenBank/DDBJ databases">
        <authorList>
            <person name="de Groot N.N."/>
        </authorList>
    </citation>
    <scope>NUCLEOTIDE SEQUENCE [LARGE SCALE GENOMIC DNA]</scope>
    <source>
        <strain evidence="2 3">DSM 18346</strain>
    </source>
</reference>
<feature type="domain" description="GerMN" evidence="1">
    <location>
        <begin position="198"/>
        <end position="285"/>
    </location>
</feature>
<dbReference type="SMART" id="SM00909">
    <property type="entry name" value="Germane"/>
    <property type="match status" value="2"/>
</dbReference>
<dbReference type="OrthoDB" id="1953838at2"/>
<dbReference type="RefSeq" id="WP_090554308.1">
    <property type="nucleotide sequence ID" value="NZ_FNFP01000008.1"/>
</dbReference>
<sequence>MSRPIRAILLLIMLFISASGIPLYADTPTLSFDFSLPFKPSTDEIIAVDSSITMVSSSDPELQLSLTGDTTIFPLEFNQEKPVELSLYFQDRLITTIDTPEITISHGMPTVIHMKLPQNLFDVPNGNYELAVKLHIDNIKNPTLSSRVAITYDTETTYLPALNAIDRNETALTLYFPDNNINHLIPITRVIPFTRTPLRSTIDNLEKGPRESLGLPTGSPIPTVQRLNLSRGIANVYLPMDIGTYDTYATSARVAVESLLNSLTSIHEVQGIQFYFDNKILEAKFHGRVVSEPLYPSKNPMFYIGYLTDTSRILLVPMSMDLQQSSIEAIFEGLKYSSGTLPYEYRLLPTVPEDVALLGYSIEDKGLKLKFNDAFLKIYENSCNKISLMVDSIVYTFTSLEDIDYVELQVEVENSSAITGDSIFNKPLSPSPYINPEE</sequence>
<evidence type="ECO:0000313" key="2">
    <source>
        <dbReference type="EMBL" id="SDL09937.1"/>
    </source>
</evidence>
<evidence type="ECO:0000313" key="3">
    <source>
        <dbReference type="Proteomes" id="UP000198718"/>
    </source>
</evidence>